<dbReference type="PANTHER" id="PTHR43663">
    <property type="entry name" value="CHROMATE TRANSPORT PROTEIN-RELATED"/>
    <property type="match status" value="1"/>
</dbReference>
<keyword evidence="3" id="KW-1003">Cell membrane</keyword>
<dbReference type="InterPro" id="IPR003370">
    <property type="entry name" value="Chromate_transpt"/>
</dbReference>
<dbReference type="InterPro" id="IPR052518">
    <property type="entry name" value="CHR_Transporter"/>
</dbReference>
<protein>
    <submittedName>
        <fullName evidence="8">Chromate transporter</fullName>
    </submittedName>
</protein>
<sequence>MQVLLDLFFTFAYLALISVGNSRAVITEMERLVVNVHGWMSHLAFVEAYGLGLLVPGPNMLNVLLIGNHVAGLPGAIASGLGMFGPTSCILAAVAWLIKKPNPPAWIKQFHAALSPITIGLTLATVWNLGKDIFLKDIFSTVICFLGLVLSIRGLVNTSWIVVLALLTGIIKGLLFS</sequence>
<dbReference type="PANTHER" id="PTHR43663:SF1">
    <property type="entry name" value="CHROMATE TRANSPORTER"/>
    <property type="match status" value="1"/>
</dbReference>
<dbReference type="GO" id="GO:0005886">
    <property type="term" value="C:plasma membrane"/>
    <property type="evidence" value="ECO:0007669"/>
    <property type="project" value="UniProtKB-SubCell"/>
</dbReference>
<gene>
    <name evidence="8" type="ORF">KME28_06725</name>
</gene>
<evidence type="ECO:0000313" key="8">
    <source>
        <dbReference type="EMBL" id="MBW4431417.1"/>
    </source>
</evidence>
<dbReference type="AlphaFoldDB" id="A0A9E3H618"/>
<proteinExistence type="inferred from homology"/>
<evidence type="ECO:0000256" key="3">
    <source>
        <dbReference type="ARBA" id="ARBA00022475"/>
    </source>
</evidence>
<evidence type="ECO:0000256" key="2">
    <source>
        <dbReference type="ARBA" id="ARBA00005262"/>
    </source>
</evidence>
<reference evidence="8" key="1">
    <citation type="submission" date="2021-05" db="EMBL/GenBank/DDBJ databases">
        <authorList>
            <person name="Pietrasiak N."/>
            <person name="Ward R."/>
            <person name="Stajich J.E."/>
            <person name="Kurbessoian T."/>
        </authorList>
    </citation>
    <scope>NUCLEOTIDE SEQUENCE</scope>
    <source>
        <strain evidence="8">HA4357-MV3</strain>
    </source>
</reference>
<feature type="transmembrane region" description="Helical" evidence="7">
    <location>
        <begin position="77"/>
        <end position="98"/>
    </location>
</feature>
<comment type="similarity">
    <text evidence="2">Belongs to the chromate ion transporter (CHR) (TC 2.A.51) family.</text>
</comment>
<feature type="transmembrane region" description="Helical" evidence="7">
    <location>
        <begin position="110"/>
        <end position="127"/>
    </location>
</feature>
<evidence type="ECO:0000256" key="4">
    <source>
        <dbReference type="ARBA" id="ARBA00022692"/>
    </source>
</evidence>
<accession>A0A9E3H618</accession>
<keyword evidence="5 7" id="KW-1133">Transmembrane helix</keyword>
<evidence type="ECO:0000256" key="7">
    <source>
        <dbReference type="SAM" id="Phobius"/>
    </source>
</evidence>
<evidence type="ECO:0000256" key="1">
    <source>
        <dbReference type="ARBA" id="ARBA00004651"/>
    </source>
</evidence>
<comment type="caution">
    <text evidence="8">The sequence shown here is derived from an EMBL/GenBank/DDBJ whole genome shotgun (WGS) entry which is preliminary data.</text>
</comment>
<feature type="transmembrane region" description="Helical" evidence="7">
    <location>
        <begin position="134"/>
        <end position="152"/>
    </location>
</feature>
<name>A0A9E3H618_9NOST</name>
<reference evidence="8" key="2">
    <citation type="journal article" date="2022" name="Microbiol. Resour. Announc.">
        <title>Metagenome Sequencing to Explore Phylogenomics of Terrestrial Cyanobacteria.</title>
        <authorList>
            <person name="Ward R.D."/>
            <person name="Stajich J.E."/>
            <person name="Johansen J.R."/>
            <person name="Huntemann M."/>
            <person name="Clum A."/>
            <person name="Foster B."/>
            <person name="Foster B."/>
            <person name="Roux S."/>
            <person name="Palaniappan K."/>
            <person name="Varghese N."/>
            <person name="Mukherjee S."/>
            <person name="Reddy T.B.K."/>
            <person name="Daum C."/>
            <person name="Copeland A."/>
            <person name="Chen I.A."/>
            <person name="Ivanova N.N."/>
            <person name="Kyrpides N.C."/>
            <person name="Shapiro N."/>
            <person name="Eloe-Fadrosh E.A."/>
            <person name="Pietrasiak N."/>
        </authorList>
    </citation>
    <scope>NUCLEOTIDE SEQUENCE</scope>
    <source>
        <strain evidence="8">HA4357-MV3</strain>
    </source>
</reference>
<keyword evidence="4 7" id="KW-0812">Transmembrane</keyword>
<evidence type="ECO:0000313" key="9">
    <source>
        <dbReference type="Proteomes" id="UP000813215"/>
    </source>
</evidence>
<dbReference type="Proteomes" id="UP000813215">
    <property type="component" value="Unassembled WGS sequence"/>
</dbReference>
<dbReference type="GO" id="GO:0015109">
    <property type="term" value="F:chromate transmembrane transporter activity"/>
    <property type="evidence" value="ECO:0007669"/>
    <property type="project" value="InterPro"/>
</dbReference>
<feature type="transmembrane region" description="Helical" evidence="7">
    <location>
        <begin position="158"/>
        <end position="176"/>
    </location>
</feature>
<comment type="subcellular location">
    <subcellularLocation>
        <location evidence="1">Cell membrane</location>
        <topology evidence="1">Multi-pass membrane protein</topology>
    </subcellularLocation>
</comment>
<keyword evidence="6 7" id="KW-0472">Membrane</keyword>
<organism evidence="8 9">
    <name type="scientific">Pelatocladus maniniholoensis HA4357-MV3</name>
    <dbReference type="NCBI Taxonomy" id="1117104"/>
    <lineage>
        <taxon>Bacteria</taxon>
        <taxon>Bacillati</taxon>
        <taxon>Cyanobacteriota</taxon>
        <taxon>Cyanophyceae</taxon>
        <taxon>Nostocales</taxon>
        <taxon>Nostocaceae</taxon>
        <taxon>Pelatocladus</taxon>
    </lineage>
</organism>
<dbReference type="EMBL" id="JAHHHW010000069">
    <property type="protein sequence ID" value="MBW4431417.1"/>
    <property type="molecule type" value="Genomic_DNA"/>
</dbReference>
<dbReference type="Pfam" id="PF02417">
    <property type="entry name" value="Chromate_transp"/>
    <property type="match status" value="1"/>
</dbReference>
<evidence type="ECO:0000256" key="5">
    <source>
        <dbReference type="ARBA" id="ARBA00022989"/>
    </source>
</evidence>
<evidence type="ECO:0000256" key="6">
    <source>
        <dbReference type="ARBA" id="ARBA00023136"/>
    </source>
</evidence>